<dbReference type="Proteomes" id="UP000663851">
    <property type="component" value="Unassembled WGS sequence"/>
</dbReference>
<comment type="caution">
    <text evidence="2">The sequence shown here is derived from an EMBL/GenBank/DDBJ whole genome shotgun (WGS) entry which is preliminary data.</text>
</comment>
<reference evidence="2" key="1">
    <citation type="submission" date="2021-02" db="EMBL/GenBank/DDBJ databases">
        <authorList>
            <person name="Nowell W R."/>
        </authorList>
    </citation>
    <scope>NUCLEOTIDE SEQUENCE</scope>
</reference>
<feature type="compositionally biased region" description="Acidic residues" evidence="1">
    <location>
        <begin position="60"/>
        <end position="77"/>
    </location>
</feature>
<protein>
    <submittedName>
        <fullName evidence="2">Uncharacterized protein</fullName>
    </submittedName>
</protein>
<dbReference type="EMBL" id="CAJOBO010006099">
    <property type="protein sequence ID" value="CAF4556337.1"/>
    <property type="molecule type" value="Genomic_DNA"/>
</dbReference>
<evidence type="ECO:0000313" key="3">
    <source>
        <dbReference type="EMBL" id="CAF4556337.1"/>
    </source>
</evidence>
<evidence type="ECO:0000313" key="2">
    <source>
        <dbReference type="EMBL" id="CAF3609465.1"/>
    </source>
</evidence>
<feature type="region of interest" description="Disordered" evidence="1">
    <location>
        <begin position="40"/>
        <end position="77"/>
    </location>
</feature>
<organism evidence="2 4">
    <name type="scientific">Rotaria socialis</name>
    <dbReference type="NCBI Taxonomy" id="392032"/>
    <lineage>
        <taxon>Eukaryota</taxon>
        <taxon>Metazoa</taxon>
        <taxon>Spiralia</taxon>
        <taxon>Gnathifera</taxon>
        <taxon>Rotifera</taxon>
        <taxon>Eurotatoria</taxon>
        <taxon>Bdelloidea</taxon>
        <taxon>Philodinida</taxon>
        <taxon>Philodinidae</taxon>
        <taxon>Rotaria</taxon>
    </lineage>
</organism>
<proteinExistence type="predicted"/>
<dbReference type="EMBL" id="CAJNYD010004579">
    <property type="protein sequence ID" value="CAF3609465.1"/>
    <property type="molecule type" value="Genomic_DNA"/>
</dbReference>
<gene>
    <name evidence="3" type="ORF">HFQ381_LOCUS31182</name>
    <name evidence="2" type="ORF">LUA448_LOCUS30851</name>
</gene>
<name>A0A818NM47_9BILA</name>
<dbReference type="AlphaFoldDB" id="A0A818NM47"/>
<sequence length="77" mass="8920">MDKWIADNIDQEIEDGRAIRNNYNQSRRLSRMQTFNMNKHVASSREDHLSFEDPMNNSPDESDSDSGDDDDDDGKIN</sequence>
<dbReference type="Proteomes" id="UP000663833">
    <property type="component" value="Unassembled WGS sequence"/>
</dbReference>
<accession>A0A818NM47</accession>
<evidence type="ECO:0000256" key="1">
    <source>
        <dbReference type="SAM" id="MobiDB-lite"/>
    </source>
</evidence>
<evidence type="ECO:0000313" key="4">
    <source>
        <dbReference type="Proteomes" id="UP000663833"/>
    </source>
</evidence>